<gene>
    <name evidence="1" type="primary">jg19037</name>
    <name evidence="1" type="ORF">PAEG_LOCUS9801</name>
</gene>
<reference evidence="1" key="1">
    <citation type="submission" date="2022-03" db="EMBL/GenBank/DDBJ databases">
        <authorList>
            <person name="Lindestad O."/>
        </authorList>
    </citation>
    <scope>NUCLEOTIDE SEQUENCE</scope>
</reference>
<sequence length="67" mass="7898">MTLRWGGKIDVRYDSDLDYTSSETTYIALSIAIQINHIEESFYNDKEKKEEKSEIEVIITEYGLLKY</sequence>
<dbReference type="Proteomes" id="UP000838756">
    <property type="component" value="Unassembled WGS sequence"/>
</dbReference>
<protein>
    <submittedName>
        <fullName evidence="1">Jg19037 protein</fullName>
    </submittedName>
</protein>
<name>A0A8S4R817_9NEOP</name>
<accession>A0A8S4R817</accession>
<proteinExistence type="predicted"/>
<keyword evidence="2" id="KW-1185">Reference proteome</keyword>
<dbReference type="EMBL" id="CAKXAJ010024818">
    <property type="protein sequence ID" value="CAH2230606.1"/>
    <property type="molecule type" value="Genomic_DNA"/>
</dbReference>
<evidence type="ECO:0000313" key="1">
    <source>
        <dbReference type="EMBL" id="CAH2230606.1"/>
    </source>
</evidence>
<evidence type="ECO:0000313" key="2">
    <source>
        <dbReference type="Proteomes" id="UP000838756"/>
    </source>
</evidence>
<dbReference type="AlphaFoldDB" id="A0A8S4R817"/>
<comment type="caution">
    <text evidence="1">The sequence shown here is derived from an EMBL/GenBank/DDBJ whole genome shotgun (WGS) entry which is preliminary data.</text>
</comment>
<organism evidence="1 2">
    <name type="scientific">Pararge aegeria aegeria</name>
    <dbReference type="NCBI Taxonomy" id="348720"/>
    <lineage>
        <taxon>Eukaryota</taxon>
        <taxon>Metazoa</taxon>
        <taxon>Ecdysozoa</taxon>
        <taxon>Arthropoda</taxon>
        <taxon>Hexapoda</taxon>
        <taxon>Insecta</taxon>
        <taxon>Pterygota</taxon>
        <taxon>Neoptera</taxon>
        <taxon>Endopterygota</taxon>
        <taxon>Lepidoptera</taxon>
        <taxon>Glossata</taxon>
        <taxon>Ditrysia</taxon>
        <taxon>Papilionoidea</taxon>
        <taxon>Nymphalidae</taxon>
        <taxon>Satyrinae</taxon>
        <taxon>Satyrini</taxon>
        <taxon>Parargina</taxon>
        <taxon>Pararge</taxon>
    </lineage>
</organism>